<reference evidence="1 2" key="2">
    <citation type="submission" date="2008-10" db="EMBL/GenBank/DDBJ databases">
        <authorList>
            <person name="Fulton L."/>
            <person name="Clifton S."/>
            <person name="Fulton B."/>
            <person name="Xu J."/>
            <person name="Minx P."/>
            <person name="Pepin K.H."/>
            <person name="Johnson M."/>
            <person name="Bhonagiri V."/>
            <person name="Nash W.E."/>
            <person name="Mardis E.R."/>
            <person name="Wilson R.K."/>
        </authorList>
    </citation>
    <scope>NUCLEOTIDE SEQUENCE [LARGE SCALE GENOMIC DNA]</scope>
    <source>
        <strain evidence="1 2">DSM 30120</strain>
    </source>
</reference>
<protein>
    <submittedName>
        <fullName evidence="1">Uncharacterized protein</fullName>
    </submittedName>
</protein>
<name>B6XKH3_9GAMM</name>
<sequence length="47" mass="5328">MSCKIDKENQFIDFRPITQRGKNPVLSLFVSNLKPLIKAAIGGVQRR</sequence>
<evidence type="ECO:0000313" key="2">
    <source>
        <dbReference type="Proteomes" id="UP000003729"/>
    </source>
</evidence>
<dbReference type="Proteomes" id="UP000003729">
    <property type="component" value="Unassembled WGS sequence"/>
</dbReference>
<comment type="caution">
    <text evidence="1">The sequence shown here is derived from an EMBL/GenBank/DDBJ whole genome shotgun (WGS) entry which is preliminary data.</text>
</comment>
<evidence type="ECO:0000313" key="1">
    <source>
        <dbReference type="EMBL" id="EEB44006.1"/>
    </source>
</evidence>
<dbReference type="EMBL" id="ABXW01000074">
    <property type="protein sequence ID" value="EEB44006.1"/>
    <property type="molecule type" value="Genomic_DNA"/>
</dbReference>
<gene>
    <name evidence="1" type="ORF">PROVALCAL_03883</name>
</gene>
<reference evidence="1 2" key="1">
    <citation type="submission" date="2008-10" db="EMBL/GenBank/DDBJ databases">
        <title>Draft genome sequence of Providencia alcalifaciens (DSM 30120).</title>
        <authorList>
            <person name="Sudarsanam P."/>
            <person name="Ley R."/>
            <person name="Guruge J."/>
            <person name="Turnbaugh P.J."/>
            <person name="Mahowald M."/>
            <person name="Liep D."/>
            <person name="Gordon J."/>
        </authorList>
    </citation>
    <scope>NUCLEOTIDE SEQUENCE [LARGE SCALE GENOMIC DNA]</scope>
    <source>
        <strain evidence="1 2">DSM 30120</strain>
    </source>
</reference>
<proteinExistence type="predicted"/>
<dbReference type="AlphaFoldDB" id="B6XKH3"/>
<organism evidence="1 2">
    <name type="scientific">Providencia alcalifaciens DSM 30120</name>
    <dbReference type="NCBI Taxonomy" id="520999"/>
    <lineage>
        <taxon>Bacteria</taxon>
        <taxon>Pseudomonadati</taxon>
        <taxon>Pseudomonadota</taxon>
        <taxon>Gammaproteobacteria</taxon>
        <taxon>Enterobacterales</taxon>
        <taxon>Morganellaceae</taxon>
        <taxon>Providencia</taxon>
    </lineage>
</organism>
<accession>B6XKH3</accession>